<proteinExistence type="predicted"/>
<evidence type="ECO:0000313" key="2">
    <source>
        <dbReference type="EMBL" id="GEU59697.1"/>
    </source>
</evidence>
<dbReference type="AlphaFoldDB" id="A0A6L2LFH8"/>
<protein>
    <recommendedName>
        <fullName evidence="3">Alpha/beta hydrolases superfamily protein</fullName>
    </recommendedName>
</protein>
<evidence type="ECO:0008006" key="3">
    <source>
        <dbReference type="Google" id="ProtNLM"/>
    </source>
</evidence>
<gene>
    <name evidence="2" type="ORF">Tci_031675</name>
</gene>
<feature type="compositionally biased region" description="Polar residues" evidence="1">
    <location>
        <begin position="28"/>
        <end position="38"/>
    </location>
</feature>
<accession>A0A6L2LFH8</accession>
<evidence type="ECO:0000256" key="1">
    <source>
        <dbReference type="SAM" id="MobiDB-lite"/>
    </source>
</evidence>
<organism evidence="2">
    <name type="scientific">Tanacetum cinerariifolium</name>
    <name type="common">Dalmatian daisy</name>
    <name type="synonym">Chrysanthemum cinerariifolium</name>
    <dbReference type="NCBI Taxonomy" id="118510"/>
    <lineage>
        <taxon>Eukaryota</taxon>
        <taxon>Viridiplantae</taxon>
        <taxon>Streptophyta</taxon>
        <taxon>Embryophyta</taxon>
        <taxon>Tracheophyta</taxon>
        <taxon>Spermatophyta</taxon>
        <taxon>Magnoliopsida</taxon>
        <taxon>eudicotyledons</taxon>
        <taxon>Gunneridae</taxon>
        <taxon>Pentapetalae</taxon>
        <taxon>asterids</taxon>
        <taxon>campanulids</taxon>
        <taxon>Asterales</taxon>
        <taxon>Asteraceae</taxon>
        <taxon>Asteroideae</taxon>
        <taxon>Anthemideae</taxon>
        <taxon>Anthemidinae</taxon>
        <taxon>Tanacetum</taxon>
    </lineage>
</organism>
<reference evidence="2" key="1">
    <citation type="journal article" date="2019" name="Sci. Rep.">
        <title>Draft genome of Tanacetum cinerariifolium, the natural source of mosquito coil.</title>
        <authorList>
            <person name="Yamashiro T."/>
            <person name="Shiraishi A."/>
            <person name="Satake H."/>
            <person name="Nakayama K."/>
        </authorList>
    </citation>
    <scope>NUCLEOTIDE SEQUENCE</scope>
</reference>
<comment type="caution">
    <text evidence="2">The sequence shown here is derived from an EMBL/GenBank/DDBJ whole genome shotgun (WGS) entry which is preliminary data.</text>
</comment>
<name>A0A6L2LFH8_TANCI</name>
<dbReference type="EMBL" id="BKCJ010004215">
    <property type="protein sequence ID" value="GEU59697.1"/>
    <property type="molecule type" value="Genomic_DNA"/>
</dbReference>
<sequence>MVLENDGAVSKTMKEKVMPIALKDKVTRGQTSSNSICQDESKEDNNEDEEINLMAKNFRKLFQNGNRIGRQYRLDSRDGKLGKCFKKHDKFGICNDKNKINGGEISRRKHGCYNCSNQNHFICDYPKPKENKAFTGGA</sequence>
<feature type="region of interest" description="Disordered" evidence="1">
    <location>
        <begin position="26"/>
        <end position="46"/>
    </location>
</feature>